<proteinExistence type="predicted"/>
<feature type="transmembrane region" description="Helical" evidence="2">
    <location>
        <begin position="311"/>
        <end position="333"/>
    </location>
</feature>
<feature type="transmembrane region" description="Helical" evidence="2">
    <location>
        <begin position="393"/>
        <end position="418"/>
    </location>
</feature>
<name>A0A7Y0LZ90_CELFI</name>
<evidence type="ECO:0000256" key="1">
    <source>
        <dbReference type="SAM" id="MobiDB-lite"/>
    </source>
</evidence>
<accession>A0A7Y0LZ90</accession>
<evidence type="ECO:0000313" key="4">
    <source>
        <dbReference type="Proteomes" id="UP000562124"/>
    </source>
</evidence>
<dbReference type="AlphaFoldDB" id="A0A7Y0LZ90"/>
<feature type="transmembrane region" description="Helical" evidence="2">
    <location>
        <begin position="452"/>
        <end position="475"/>
    </location>
</feature>
<organism evidence="3 4">
    <name type="scientific">Cellulomonas fimi</name>
    <dbReference type="NCBI Taxonomy" id="1708"/>
    <lineage>
        <taxon>Bacteria</taxon>
        <taxon>Bacillati</taxon>
        <taxon>Actinomycetota</taxon>
        <taxon>Actinomycetes</taxon>
        <taxon>Micrococcales</taxon>
        <taxon>Cellulomonadaceae</taxon>
        <taxon>Cellulomonas</taxon>
    </lineage>
</organism>
<dbReference type="InterPro" id="IPR029058">
    <property type="entry name" value="AB_hydrolase_fold"/>
</dbReference>
<gene>
    <name evidence="3" type="ORF">HIR71_12110</name>
</gene>
<dbReference type="SUPFAM" id="SSF53474">
    <property type="entry name" value="alpha/beta-Hydrolases"/>
    <property type="match status" value="1"/>
</dbReference>
<dbReference type="RefSeq" id="WP_169325330.1">
    <property type="nucleotide sequence ID" value="NZ_JABCJJ010000020.1"/>
</dbReference>
<sequence length="852" mass="90279">MRDDEGSAGLVPAPVPLAGLTEIRVHGVGGTTPETLLGDLSPTMVAGDRVAGFYRTSDAQGRHREAYSWGGLTSRSRSRALWALLLPSMFANMAGWMAQRWVTSGDVETREAPTTRPFRWAARLAALALTLSTAVMVTMVCLDTLAYQCGAQAACRRTGWWTGPLDVVAPLDRPGARLATGATVALAIALLFYVLANRTRSAYERVEPPTPISVDQGALDPEASTPTPSRRSAAAQVGGLRHPEFWSGALWHTHLSRLHLAACLAVVATMLGWPLVQLGSGALAAAAVVLGGLSLVAVLAALALDDAAPRLAIAVVLGALLALGLGLSAALVLPTAAATGALPGSREAVNVGWGLSLVLLVPLVVQQSVAWARRRALAESPAGRRRVDVFPWAGPFVMNTVAMLIANTVLLSVMVFVARALGRVEWGFGPGPGAVGTPGPATLWVPPAVGSLASVLSIGLITVTVVFAVVVGLWLRRAAGKDAVAVEADLRSRYAREGVPQIQSVVEPRTDAAWWRSAFDPPPFAPISARTSGHPSRWVRKVALMRRVGAHSRVVAWLFVVFTGFALVGLVLFLGYVWVLGRGAPMVLVELGTTVAVALPPLYVLVLTATWRNERYRRVLGSLFDVGTFFPRSFHPFAPPSYTERAVPELTRRIWRLHDNGGSVVLTAHSQGSVLAAAALGRESARPGDEPRVGLVTLGSPLAKLYRWAFPALFSDGFLAGLASGAAGIGRVRWRNVHYLTDYIGGPVRTEGSVIAGGIDVELVDPPTHRYVFDQPLPRVLSHTGYWSDRAFWRQVDEMCQAVRPGTAAPPASVDGLGTVHDGAGAVGDAGSQDAGSQDTVVADPRIPVRYR</sequence>
<feature type="transmembrane region" description="Helical" evidence="2">
    <location>
        <begin position="353"/>
        <end position="372"/>
    </location>
</feature>
<feature type="transmembrane region" description="Helical" evidence="2">
    <location>
        <begin position="591"/>
        <end position="611"/>
    </location>
</feature>
<feature type="region of interest" description="Disordered" evidence="1">
    <location>
        <begin position="207"/>
        <end position="233"/>
    </location>
</feature>
<feature type="transmembrane region" description="Helical" evidence="2">
    <location>
        <begin position="178"/>
        <end position="196"/>
    </location>
</feature>
<feature type="transmembrane region" description="Helical" evidence="2">
    <location>
        <begin position="554"/>
        <end position="579"/>
    </location>
</feature>
<evidence type="ECO:0000256" key="2">
    <source>
        <dbReference type="SAM" id="Phobius"/>
    </source>
</evidence>
<keyword evidence="2" id="KW-0812">Transmembrane</keyword>
<comment type="caution">
    <text evidence="3">The sequence shown here is derived from an EMBL/GenBank/DDBJ whole genome shotgun (WGS) entry which is preliminary data.</text>
</comment>
<reference evidence="3 4" key="1">
    <citation type="submission" date="2020-04" db="EMBL/GenBank/DDBJ databases">
        <title>Sequencing and Assembly of C. fimi.</title>
        <authorList>
            <person name="Ramsey A.R."/>
        </authorList>
    </citation>
    <scope>NUCLEOTIDE SEQUENCE [LARGE SCALE GENOMIC DNA]</scope>
    <source>
        <strain evidence="3 4">SB</strain>
    </source>
</reference>
<protein>
    <recommendedName>
        <fullName evidence="5">Integral membrane protein</fullName>
    </recommendedName>
</protein>
<feature type="transmembrane region" description="Helical" evidence="2">
    <location>
        <begin position="258"/>
        <end position="276"/>
    </location>
</feature>
<dbReference type="Proteomes" id="UP000562124">
    <property type="component" value="Unassembled WGS sequence"/>
</dbReference>
<feature type="transmembrane region" description="Helical" evidence="2">
    <location>
        <begin position="282"/>
        <end position="304"/>
    </location>
</feature>
<feature type="compositionally biased region" description="Low complexity" evidence="1">
    <location>
        <begin position="823"/>
        <end position="836"/>
    </location>
</feature>
<evidence type="ECO:0008006" key="5">
    <source>
        <dbReference type="Google" id="ProtNLM"/>
    </source>
</evidence>
<keyword evidence="2" id="KW-1133">Transmembrane helix</keyword>
<feature type="transmembrane region" description="Helical" evidence="2">
    <location>
        <begin position="120"/>
        <end position="140"/>
    </location>
</feature>
<evidence type="ECO:0000313" key="3">
    <source>
        <dbReference type="EMBL" id="NMR20952.1"/>
    </source>
</evidence>
<keyword evidence="2" id="KW-0472">Membrane</keyword>
<keyword evidence="4" id="KW-1185">Reference proteome</keyword>
<dbReference type="EMBL" id="JABCJJ010000020">
    <property type="protein sequence ID" value="NMR20952.1"/>
    <property type="molecule type" value="Genomic_DNA"/>
</dbReference>
<feature type="region of interest" description="Disordered" evidence="1">
    <location>
        <begin position="823"/>
        <end position="852"/>
    </location>
</feature>